<sequence>MKVTSPTYFSYPLKISVAGAAEVEGPAAAEIEYRFFIDVACMRGPATGFPSLRPGSQMALDGGILDLDPGWHWRGWGPAQ</sequence>
<name>A0AAV7Q9X3_PLEWA</name>
<organism evidence="1 2">
    <name type="scientific">Pleurodeles waltl</name>
    <name type="common">Iberian ribbed newt</name>
    <dbReference type="NCBI Taxonomy" id="8319"/>
    <lineage>
        <taxon>Eukaryota</taxon>
        <taxon>Metazoa</taxon>
        <taxon>Chordata</taxon>
        <taxon>Craniata</taxon>
        <taxon>Vertebrata</taxon>
        <taxon>Euteleostomi</taxon>
        <taxon>Amphibia</taxon>
        <taxon>Batrachia</taxon>
        <taxon>Caudata</taxon>
        <taxon>Salamandroidea</taxon>
        <taxon>Salamandridae</taxon>
        <taxon>Pleurodelinae</taxon>
        <taxon>Pleurodeles</taxon>
    </lineage>
</organism>
<comment type="caution">
    <text evidence="1">The sequence shown here is derived from an EMBL/GenBank/DDBJ whole genome shotgun (WGS) entry which is preliminary data.</text>
</comment>
<evidence type="ECO:0000313" key="2">
    <source>
        <dbReference type="Proteomes" id="UP001066276"/>
    </source>
</evidence>
<keyword evidence="2" id="KW-1185">Reference proteome</keyword>
<dbReference type="Proteomes" id="UP001066276">
    <property type="component" value="Chromosome 6"/>
</dbReference>
<evidence type="ECO:0000313" key="1">
    <source>
        <dbReference type="EMBL" id="KAJ1135378.1"/>
    </source>
</evidence>
<proteinExistence type="predicted"/>
<gene>
    <name evidence="1" type="ORF">NDU88_001818</name>
</gene>
<reference evidence="1" key="1">
    <citation type="journal article" date="2022" name="bioRxiv">
        <title>Sequencing and chromosome-scale assembly of the giantPleurodeles waltlgenome.</title>
        <authorList>
            <person name="Brown T."/>
            <person name="Elewa A."/>
            <person name="Iarovenko S."/>
            <person name="Subramanian E."/>
            <person name="Araus A.J."/>
            <person name="Petzold A."/>
            <person name="Susuki M."/>
            <person name="Suzuki K.-i.T."/>
            <person name="Hayashi T."/>
            <person name="Toyoda A."/>
            <person name="Oliveira C."/>
            <person name="Osipova E."/>
            <person name="Leigh N.D."/>
            <person name="Simon A."/>
            <person name="Yun M.H."/>
        </authorList>
    </citation>
    <scope>NUCLEOTIDE SEQUENCE</scope>
    <source>
        <strain evidence="1">20211129_DDA</strain>
        <tissue evidence="1">Liver</tissue>
    </source>
</reference>
<protein>
    <submittedName>
        <fullName evidence="1">Uncharacterized protein</fullName>
    </submittedName>
</protein>
<dbReference type="EMBL" id="JANPWB010000010">
    <property type="protein sequence ID" value="KAJ1135378.1"/>
    <property type="molecule type" value="Genomic_DNA"/>
</dbReference>
<dbReference type="AlphaFoldDB" id="A0AAV7Q9X3"/>
<accession>A0AAV7Q9X3</accession>